<dbReference type="EMBL" id="JANTQA010000001">
    <property type="protein sequence ID" value="KAJ3453062.1"/>
    <property type="molecule type" value="Genomic_DNA"/>
</dbReference>
<proteinExistence type="predicted"/>
<dbReference type="PANTHER" id="PTHR46599">
    <property type="entry name" value="PIGGYBAC TRANSPOSABLE ELEMENT-DERIVED PROTEIN 4"/>
    <property type="match status" value="1"/>
</dbReference>
<evidence type="ECO:0000259" key="1">
    <source>
        <dbReference type="Pfam" id="PF13843"/>
    </source>
</evidence>
<evidence type="ECO:0000313" key="2">
    <source>
        <dbReference type="EMBL" id="KAJ3453062.1"/>
    </source>
</evidence>
<comment type="caution">
    <text evidence="2">The sequence shown here is derived from an EMBL/GenBank/DDBJ whole genome shotgun (WGS) entry which is preliminary data.</text>
</comment>
<dbReference type="Pfam" id="PF13843">
    <property type="entry name" value="DDE_Tnp_1_7"/>
    <property type="match status" value="1"/>
</dbReference>
<protein>
    <submittedName>
        <fullName evidence="2">Piggybac transposable element-derived protein</fullName>
    </submittedName>
</protein>
<accession>A0AAV8AJT9</accession>
<name>A0AAV8AJT9_9EUKA</name>
<dbReference type="InterPro" id="IPR029526">
    <property type="entry name" value="PGBD"/>
</dbReference>
<organism evidence="2 3">
    <name type="scientific">Anaeramoeba flamelloides</name>
    <dbReference type="NCBI Taxonomy" id="1746091"/>
    <lineage>
        <taxon>Eukaryota</taxon>
        <taxon>Metamonada</taxon>
        <taxon>Anaeramoebidae</taxon>
        <taxon>Anaeramoeba</taxon>
    </lineage>
</organism>
<dbReference type="PANTHER" id="PTHR46599:SF3">
    <property type="entry name" value="PIGGYBAC TRANSPOSABLE ELEMENT-DERIVED PROTEIN 4"/>
    <property type="match status" value="1"/>
</dbReference>
<evidence type="ECO:0000313" key="3">
    <source>
        <dbReference type="Proteomes" id="UP001146793"/>
    </source>
</evidence>
<feature type="domain" description="PiggyBac transposable element-derived protein" evidence="1">
    <location>
        <begin position="23"/>
        <end position="267"/>
    </location>
</feature>
<gene>
    <name evidence="2" type="ORF">M0812_30369</name>
</gene>
<sequence>MQNQSASRKSKCLLPKNSSIKVCFFSLFDDEVIKFLLKINKAKNLTKSKLFNYFSIIEKTIISRRHELRHHWSTEPELENLSIKKIMSRNLFEEIHLGWSFSYGKQTIFNFINLINQKIQKFWVPSEILSLDESMIPSKARSKHRRYLARKPRGNGLVVYGIADKCKYVYANELAIRNGDKVIDISLRLLNSLPKAPYHFYSDNHFSSLKNAILFDRYGYRYTCSCRYDRPKELFKEFLHKGIKAFEIKFAQTKIENRKIMAITIADKIEGKPIKLFNIITSNQNIFFNKTRMETRFSNGICEKYEICGQF</sequence>
<dbReference type="AlphaFoldDB" id="A0AAV8AJT9"/>
<reference evidence="2" key="1">
    <citation type="submission" date="2022-08" db="EMBL/GenBank/DDBJ databases">
        <title>Novel sulphate-reducing endosymbionts in the free-living metamonad Anaeramoeba.</title>
        <authorList>
            <person name="Jerlstrom-Hultqvist J."/>
            <person name="Cepicka I."/>
            <person name="Gallot-Lavallee L."/>
            <person name="Salas-Leiva D."/>
            <person name="Curtis B.A."/>
            <person name="Zahonova K."/>
            <person name="Pipaliya S."/>
            <person name="Dacks J."/>
            <person name="Roger A.J."/>
        </authorList>
    </citation>
    <scope>NUCLEOTIDE SEQUENCE</scope>
    <source>
        <strain evidence="2">Busselton2</strain>
    </source>
</reference>
<dbReference type="Proteomes" id="UP001146793">
    <property type="component" value="Unassembled WGS sequence"/>
</dbReference>